<feature type="compositionally biased region" description="Acidic residues" evidence="9">
    <location>
        <begin position="1555"/>
        <end position="1571"/>
    </location>
</feature>
<comment type="function">
    <text evidence="8">ATP-dependent DNA helicase involved in DNA damage repair by homologous recombination and in genome maintenance. Capable of unwinding D-loops. Plays a role in limiting crossover recombinants during mitotic DNA double-strand break (DSB) repair. Component of a FANCM-MHF complex which promotes gene conversion at blocked replication forks, probably by reversal of the stalled fork.</text>
</comment>
<dbReference type="SUPFAM" id="SSF52540">
    <property type="entry name" value="P-loop containing nucleoside triphosphate hydrolases"/>
    <property type="match status" value="1"/>
</dbReference>
<keyword evidence="4" id="KW-0378">Hydrolase</keyword>
<evidence type="ECO:0000256" key="4">
    <source>
        <dbReference type="ARBA" id="ARBA00022801"/>
    </source>
</evidence>
<gene>
    <name evidence="12" type="ORF">INT45_002376</name>
</gene>
<dbReference type="SMART" id="SM00487">
    <property type="entry name" value="DEXDc"/>
    <property type="match status" value="1"/>
</dbReference>
<feature type="compositionally biased region" description="Polar residues" evidence="9">
    <location>
        <begin position="912"/>
        <end position="925"/>
    </location>
</feature>
<feature type="compositionally biased region" description="Polar residues" evidence="9">
    <location>
        <begin position="1443"/>
        <end position="1452"/>
    </location>
</feature>
<reference evidence="12 13" key="1">
    <citation type="submission" date="2020-12" db="EMBL/GenBank/DDBJ databases">
        <title>Metabolic potential, ecology and presence of endohyphal bacteria is reflected in genomic diversity of Mucoromycotina.</title>
        <authorList>
            <person name="Muszewska A."/>
            <person name="Okrasinska A."/>
            <person name="Steczkiewicz K."/>
            <person name="Drgas O."/>
            <person name="Orlowska M."/>
            <person name="Perlinska-Lenart U."/>
            <person name="Aleksandrzak-Piekarczyk T."/>
            <person name="Szatraj K."/>
            <person name="Zielenkiewicz U."/>
            <person name="Pilsyk S."/>
            <person name="Malc E."/>
            <person name="Mieczkowski P."/>
            <person name="Kruszewska J.S."/>
            <person name="Biernat P."/>
            <person name="Pawlowska J."/>
        </authorList>
    </citation>
    <scope>NUCLEOTIDE SEQUENCE [LARGE SCALE GENOMIC DNA]</scope>
    <source>
        <strain evidence="12 13">CBS 142.35</strain>
    </source>
</reference>
<evidence type="ECO:0000256" key="5">
    <source>
        <dbReference type="ARBA" id="ARBA00022806"/>
    </source>
</evidence>
<feature type="compositionally biased region" description="Low complexity" evidence="9">
    <location>
        <begin position="962"/>
        <end position="972"/>
    </location>
</feature>
<feature type="region of interest" description="Disordered" evidence="9">
    <location>
        <begin position="1263"/>
        <end position="1298"/>
    </location>
</feature>
<keyword evidence="3" id="KW-0547">Nucleotide-binding</keyword>
<feature type="compositionally biased region" description="Basic and acidic residues" evidence="9">
    <location>
        <begin position="863"/>
        <end position="873"/>
    </location>
</feature>
<feature type="compositionally biased region" description="Low complexity" evidence="9">
    <location>
        <begin position="1203"/>
        <end position="1218"/>
    </location>
</feature>
<feature type="compositionally biased region" description="Low complexity" evidence="9">
    <location>
        <begin position="1274"/>
        <end position="1298"/>
    </location>
</feature>
<comment type="similarity">
    <text evidence="2 8">Belongs to the DEAD box helicase family. DEAH subfamily. FANCM sub-subfamily.</text>
</comment>
<evidence type="ECO:0000256" key="6">
    <source>
        <dbReference type="ARBA" id="ARBA00022840"/>
    </source>
</evidence>
<comment type="caution">
    <text evidence="12">The sequence shown here is derived from an EMBL/GenBank/DDBJ whole genome shotgun (WGS) entry which is preliminary data.</text>
</comment>
<feature type="region of interest" description="Disordered" evidence="9">
    <location>
        <begin position="1422"/>
        <end position="1494"/>
    </location>
</feature>
<dbReference type="OrthoDB" id="164902at2759"/>
<dbReference type="GO" id="GO:0036297">
    <property type="term" value="P:interstrand cross-link repair"/>
    <property type="evidence" value="ECO:0007669"/>
    <property type="project" value="TreeGrafter"/>
</dbReference>
<dbReference type="GO" id="GO:0043138">
    <property type="term" value="F:3'-5' DNA helicase activity"/>
    <property type="evidence" value="ECO:0007669"/>
    <property type="project" value="InterPro"/>
</dbReference>
<keyword evidence="6" id="KW-0067">ATP-binding</keyword>
<evidence type="ECO:0000256" key="7">
    <source>
        <dbReference type="ARBA" id="ARBA00023242"/>
    </source>
</evidence>
<feature type="region of interest" description="Disordered" evidence="9">
    <location>
        <begin position="856"/>
        <end position="1000"/>
    </location>
</feature>
<feature type="region of interest" description="Disordered" evidence="9">
    <location>
        <begin position="1312"/>
        <end position="1359"/>
    </location>
</feature>
<dbReference type="PANTHER" id="PTHR14025">
    <property type="entry name" value="FANCONI ANEMIA GROUP M FANCM FAMILY MEMBER"/>
    <property type="match status" value="1"/>
</dbReference>
<dbReference type="GO" id="GO:0005524">
    <property type="term" value="F:ATP binding"/>
    <property type="evidence" value="ECO:0007669"/>
    <property type="project" value="UniProtKB-UniRule"/>
</dbReference>
<dbReference type="InterPro" id="IPR001650">
    <property type="entry name" value="Helicase_C-like"/>
</dbReference>
<evidence type="ECO:0000259" key="11">
    <source>
        <dbReference type="PROSITE" id="PS51194"/>
    </source>
</evidence>
<dbReference type="EMBL" id="JAEPRB010000334">
    <property type="protein sequence ID" value="KAG2217039.1"/>
    <property type="molecule type" value="Genomic_DNA"/>
</dbReference>
<dbReference type="InterPro" id="IPR011545">
    <property type="entry name" value="DEAD/DEAH_box_helicase_dom"/>
</dbReference>
<name>A0A8H7RU28_9FUNG</name>
<dbReference type="InterPro" id="IPR027417">
    <property type="entry name" value="P-loop_NTPase"/>
</dbReference>
<dbReference type="PROSITE" id="PS51192">
    <property type="entry name" value="HELICASE_ATP_BIND_1"/>
    <property type="match status" value="1"/>
</dbReference>
<feature type="compositionally biased region" description="Polar residues" evidence="9">
    <location>
        <begin position="942"/>
        <end position="955"/>
    </location>
</feature>
<dbReference type="Gene3D" id="3.40.50.300">
    <property type="entry name" value="P-loop containing nucleotide triphosphate hydrolases"/>
    <property type="match status" value="2"/>
</dbReference>
<dbReference type="CDD" id="cd12091">
    <property type="entry name" value="FANCM_ID"/>
    <property type="match status" value="1"/>
</dbReference>
<dbReference type="GO" id="GO:0009378">
    <property type="term" value="F:four-way junction helicase activity"/>
    <property type="evidence" value="ECO:0007669"/>
    <property type="project" value="TreeGrafter"/>
</dbReference>
<keyword evidence="7" id="KW-0539">Nucleus</keyword>
<comment type="catalytic activity">
    <reaction evidence="8">
        <text>ATP + H2O = ADP + phosphate + H(+)</text>
        <dbReference type="Rhea" id="RHEA:13065"/>
        <dbReference type="ChEBI" id="CHEBI:15377"/>
        <dbReference type="ChEBI" id="CHEBI:15378"/>
        <dbReference type="ChEBI" id="CHEBI:30616"/>
        <dbReference type="ChEBI" id="CHEBI:43474"/>
        <dbReference type="ChEBI" id="CHEBI:456216"/>
        <dbReference type="EC" id="3.6.4.12"/>
    </reaction>
</comment>
<dbReference type="InterPro" id="IPR014001">
    <property type="entry name" value="Helicase_ATP-bd"/>
</dbReference>
<dbReference type="InterPro" id="IPR039686">
    <property type="entry name" value="FANCM/Mph1-like_ID"/>
</dbReference>
<comment type="subcellular location">
    <subcellularLocation>
        <location evidence="1 8">Nucleus</location>
    </subcellularLocation>
</comment>
<dbReference type="SMART" id="SM00490">
    <property type="entry name" value="HELICc"/>
    <property type="match status" value="1"/>
</dbReference>
<feature type="region of interest" description="Disordered" evidence="9">
    <location>
        <begin position="1029"/>
        <end position="1048"/>
    </location>
</feature>
<dbReference type="Pfam" id="PF00271">
    <property type="entry name" value="Helicase_C"/>
    <property type="match status" value="1"/>
</dbReference>
<dbReference type="CDD" id="cd18801">
    <property type="entry name" value="SF2_C_FANCM_Hef"/>
    <property type="match status" value="1"/>
</dbReference>
<dbReference type="GO" id="GO:0005634">
    <property type="term" value="C:nucleus"/>
    <property type="evidence" value="ECO:0007669"/>
    <property type="project" value="UniProtKB-SubCell"/>
</dbReference>
<feature type="compositionally biased region" description="Low complexity" evidence="9">
    <location>
        <begin position="1329"/>
        <end position="1342"/>
    </location>
</feature>
<comment type="subunit">
    <text evidence="8">Interacts with the MHF histone-fold complex to form the FANCM-MHF complex.</text>
</comment>
<feature type="compositionally biased region" description="Basic and acidic residues" evidence="9">
    <location>
        <begin position="24"/>
        <end position="33"/>
    </location>
</feature>
<feature type="region of interest" description="Disordered" evidence="9">
    <location>
        <begin position="1507"/>
        <end position="1571"/>
    </location>
</feature>
<feature type="region of interest" description="Disordered" evidence="9">
    <location>
        <begin position="1057"/>
        <end position="1091"/>
    </location>
</feature>
<dbReference type="GO" id="GO:0016787">
    <property type="term" value="F:hydrolase activity"/>
    <property type="evidence" value="ECO:0007669"/>
    <property type="project" value="UniProtKB-KW"/>
</dbReference>
<feature type="compositionally biased region" description="Basic and acidic residues" evidence="9">
    <location>
        <begin position="112"/>
        <end position="125"/>
    </location>
</feature>
<dbReference type="GO" id="GO:0045003">
    <property type="term" value="P:double-strand break repair via synthesis-dependent strand annealing"/>
    <property type="evidence" value="ECO:0007669"/>
    <property type="project" value="TreeGrafter"/>
</dbReference>
<dbReference type="CDD" id="cd18033">
    <property type="entry name" value="DEXDc_FANCM"/>
    <property type="match status" value="1"/>
</dbReference>
<evidence type="ECO:0000256" key="2">
    <source>
        <dbReference type="ARBA" id="ARBA00009889"/>
    </source>
</evidence>
<feature type="domain" description="Helicase C-terminal" evidence="11">
    <location>
        <begin position="522"/>
        <end position="690"/>
    </location>
</feature>
<organism evidence="12 13">
    <name type="scientific">Circinella minor</name>
    <dbReference type="NCBI Taxonomy" id="1195481"/>
    <lineage>
        <taxon>Eukaryota</taxon>
        <taxon>Fungi</taxon>
        <taxon>Fungi incertae sedis</taxon>
        <taxon>Mucoromycota</taxon>
        <taxon>Mucoromycotina</taxon>
        <taxon>Mucoromycetes</taxon>
        <taxon>Mucorales</taxon>
        <taxon>Lichtheimiaceae</taxon>
        <taxon>Circinella</taxon>
    </lineage>
</organism>
<dbReference type="InterPro" id="IPR044749">
    <property type="entry name" value="FANCM_DEXDc"/>
</dbReference>
<dbReference type="EC" id="3.6.4.12" evidence="8"/>
<protein>
    <recommendedName>
        <fullName evidence="8">ATP-dependent DNA helicase</fullName>
        <ecNumber evidence="8">3.6.4.12</ecNumber>
    </recommendedName>
</protein>
<proteinExistence type="inferred from homology"/>
<evidence type="ECO:0000256" key="1">
    <source>
        <dbReference type="ARBA" id="ARBA00004123"/>
    </source>
</evidence>
<evidence type="ECO:0000256" key="3">
    <source>
        <dbReference type="ARBA" id="ARBA00022741"/>
    </source>
</evidence>
<dbReference type="PANTHER" id="PTHR14025:SF20">
    <property type="entry name" value="FANCONI ANEMIA GROUP M PROTEIN"/>
    <property type="match status" value="1"/>
</dbReference>
<feature type="compositionally biased region" description="Low complexity" evidence="9">
    <location>
        <begin position="81"/>
        <end position="105"/>
    </location>
</feature>
<evidence type="ECO:0000259" key="10">
    <source>
        <dbReference type="PROSITE" id="PS51192"/>
    </source>
</evidence>
<feature type="region of interest" description="Disordered" evidence="9">
    <location>
        <begin position="66"/>
        <end position="139"/>
    </location>
</feature>
<keyword evidence="13" id="KW-1185">Reference proteome</keyword>
<feature type="region of interest" description="Disordered" evidence="9">
    <location>
        <begin position="22"/>
        <end position="41"/>
    </location>
</feature>
<dbReference type="GO" id="GO:0000400">
    <property type="term" value="F:four-way junction DNA binding"/>
    <property type="evidence" value="ECO:0007669"/>
    <property type="project" value="TreeGrafter"/>
</dbReference>
<feature type="region of interest" description="Disordered" evidence="9">
    <location>
        <begin position="1187"/>
        <end position="1228"/>
    </location>
</feature>
<evidence type="ECO:0000313" key="12">
    <source>
        <dbReference type="EMBL" id="KAG2217039.1"/>
    </source>
</evidence>
<evidence type="ECO:0000256" key="9">
    <source>
        <dbReference type="SAM" id="MobiDB-lite"/>
    </source>
</evidence>
<sequence length="1571" mass="179072">MENSFDFDDDDDFLAAIEQVEQNQQKETKDNNHESNIIDIDDSFDDFDDDALIHAAETVEKQVAITHKGKERQGQLTNFFTSRSTPLTTSPTRPIATSSTTTTAAHKNSSRSIHDDLLPSRRLEDESPPPAPPPPNMNTPCSHVFEPDTLPTWIYPVNYPIRLYQWNIVKKALFTNTLVALPTGLGKTFIAAVVMYNYYRWFPQSKIVFTAPTRPLVTQQIEACFNICGIPQTDTVELTGNIQQERRRLMWKTKRVFFLTPQILKNDLQARICPGEKIVCLVIDEAHKAQGNYAYAEIVKLMQQRQHHQYRMLALSATPGTNLANVQSVIENLNIANIQIRTEDSMDIQEHSHGKNIQTVVVALDYTAGATGVVPEVARNFRTKFFEPCLSRLTRFQAVYSTNVEQNTPYQILMAQQQFSAHARNFNQAVKSMVHNDFAIAGALSRAYDRLCQHGVGSFLSLIEGTLQEYQDVVDKGKHLSVEKGKLLRNYELKRMIDNLKQQQLQPGFMGHPKLQRLLHIILEHLSNEQENDDSTTNTATRIMIFSQYRSSVDEIVKLLSEHKPLVRCSHFVGQAGAKDGKKGLNQREQQDIITRFKRGDLNVLVSTSIGEEGLDIGEVDLIVCYDSQNSPLRLLQRMGRTGRKRKGRCVMLMTETEERKYRSAKESYNQVQSAISRGGNLEYFKQNPSVLPANYHPVWRKKRFTIGTFITSASSATARKKRKTTAVVNSDGLLTEDAQMEFLSKLDVSTVQEAFDKYWPKRDIIKRAQKYLPMNTKPLIHHRVGHSRRTMQFIQLYNKIEQRILHGVDADIDDYGQEKHEEGQEPEPTVGNILYLPRRNKNTDGITIEARTVVPSSSVTKRKSDVSTRDLDDHDDYNDDTLMISDGKVTEASTTTTNTTTTRNNNVLDLPTNSRKQNTTIMQNKRQKSDISMTDVELPMENNNGLLQRNSSDVSMHESDSLLQQSLSSPLERQIHDKTNRQKNKDNNNSKNNNTGFNLEDDYIPGDSWVEEYDSLLLLENRLDRSASFERPDDPVNNENNHQRKSIGIDEFEDILPPHLQSNNNNDDSFFDDDNNNNNNYRSMDNDKELEHPFPFKQLTKEETEEELSISSSMLNWLMAKPVPTEKAKKKLKERARELKLDAAKDWVRLVFSLPISPMIAADEEPSFDDDLDIDMLDAIDQNVQQQKRATLEKQKESSSVQNEQEPNNDNNSNDNDQQQHEEQLLEEQNSDDMILSPMNSNQIVENSSIHYSVSFKYDHCENEQQKEQQEVSSADNIPNNNDNNEEVLSNNNNNSVMSDVTYYEILENKLDDDNRPDSYGNEDPNDEPIIIPSDPPSQEQNQSPTSTSSELSVINVRTRKRRRPIEFTEDNSSEIMEMLPSSPSISTSPVMRRAIEGHRRRRQRLEEAAHNPFLALEAEKSSDEELMGSGHGNTDDDETGSTHTTENNSFIDDDDAEPTSSQQQAPPDEEIYRMGLLSPDVTLGNNRVGGRRSWFDRFQGDKWIQAGEEEDEEDAIDLDDLGVGDDDDDDDEEDNETEGTGEFENNTSTIQEFTDEIIGQEDSDSDDFV</sequence>
<feature type="domain" description="Helicase ATP-binding" evidence="10">
    <location>
        <begin position="168"/>
        <end position="337"/>
    </location>
</feature>
<evidence type="ECO:0000256" key="8">
    <source>
        <dbReference type="RuleBase" id="RU367027"/>
    </source>
</evidence>
<dbReference type="FunFam" id="3.40.50.300:FF:000861">
    <property type="entry name" value="Fanconi anemia, complementation group M"/>
    <property type="match status" value="1"/>
</dbReference>
<feature type="compositionally biased region" description="Pro residues" evidence="9">
    <location>
        <begin position="128"/>
        <end position="137"/>
    </location>
</feature>
<feature type="compositionally biased region" description="Low complexity" evidence="9">
    <location>
        <begin position="895"/>
        <end position="907"/>
    </location>
</feature>
<keyword evidence="5" id="KW-0347">Helicase</keyword>
<dbReference type="Pfam" id="PF00270">
    <property type="entry name" value="DEAD"/>
    <property type="match status" value="1"/>
</dbReference>
<dbReference type="Proteomes" id="UP000646827">
    <property type="component" value="Unassembled WGS sequence"/>
</dbReference>
<feature type="compositionally biased region" description="Polar residues" evidence="9">
    <location>
        <begin position="1343"/>
        <end position="1354"/>
    </location>
</feature>
<evidence type="ECO:0000313" key="13">
    <source>
        <dbReference type="Proteomes" id="UP000646827"/>
    </source>
</evidence>
<feature type="compositionally biased region" description="Basic and acidic residues" evidence="9">
    <location>
        <begin position="974"/>
        <end position="989"/>
    </location>
</feature>
<feature type="compositionally biased region" description="Acidic residues" evidence="9">
    <location>
        <begin position="1509"/>
        <end position="1543"/>
    </location>
</feature>
<dbReference type="PROSITE" id="PS51194">
    <property type="entry name" value="HELICASE_CTER"/>
    <property type="match status" value="1"/>
</dbReference>
<accession>A0A8H7RU28</accession>